<dbReference type="Ensembl" id="ENSAPET00000020871.1">
    <property type="protein sequence ID" value="ENSAPEP00000020327.1"/>
    <property type="gene ID" value="ENSAPEG00000014197.1"/>
</dbReference>
<dbReference type="Proteomes" id="UP000265080">
    <property type="component" value="Chromosome 7"/>
</dbReference>
<dbReference type="Pfam" id="PF01826">
    <property type="entry name" value="TIL"/>
    <property type="match status" value="5"/>
</dbReference>
<accession>A0A3P8T9Y2</accession>
<reference evidence="5" key="3">
    <citation type="submission" date="2025-09" db="UniProtKB">
        <authorList>
            <consortium name="Ensembl"/>
        </authorList>
    </citation>
    <scope>IDENTIFICATION</scope>
</reference>
<evidence type="ECO:0000256" key="2">
    <source>
        <dbReference type="ARBA" id="ARBA00023157"/>
    </source>
</evidence>
<dbReference type="Gene3D" id="2.10.25.10">
    <property type="entry name" value="Laminin"/>
    <property type="match status" value="5"/>
</dbReference>
<reference evidence="5" key="2">
    <citation type="submission" date="2025-08" db="UniProtKB">
        <authorList>
            <consortium name="Ensembl"/>
        </authorList>
    </citation>
    <scope>IDENTIFICATION</scope>
</reference>
<dbReference type="SMART" id="SM00216">
    <property type="entry name" value="VWD"/>
    <property type="match status" value="4"/>
</dbReference>
<dbReference type="PROSITE" id="PS51233">
    <property type="entry name" value="VWFD"/>
    <property type="match status" value="4"/>
</dbReference>
<feature type="domain" description="VWFD" evidence="4">
    <location>
        <begin position="841"/>
        <end position="1020"/>
    </location>
</feature>
<dbReference type="InterPro" id="IPR002919">
    <property type="entry name" value="TIL_dom"/>
</dbReference>
<name>A0A3P8T9Y2_AMPPE</name>
<dbReference type="SUPFAM" id="SSF57567">
    <property type="entry name" value="Serine protease inhibitors"/>
    <property type="match status" value="5"/>
</dbReference>
<dbReference type="Pfam" id="PF00094">
    <property type="entry name" value="VWD"/>
    <property type="match status" value="4"/>
</dbReference>
<dbReference type="InterPro" id="IPR001846">
    <property type="entry name" value="VWF_type-D"/>
</dbReference>
<organism evidence="5 6">
    <name type="scientific">Amphiprion percula</name>
    <name type="common">Orange clownfish</name>
    <name type="synonym">Lutjanus percula</name>
    <dbReference type="NCBI Taxonomy" id="161767"/>
    <lineage>
        <taxon>Eukaryota</taxon>
        <taxon>Metazoa</taxon>
        <taxon>Chordata</taxon>
        <taxon>Craniata</taxon>
        <taxon>Vertebrata</taxon>
        <taxon>Euteleostomi</taxon>
        <taxon>Actinopterygii</taxon>
        <taxon>Neopterygii</taxon>
        <taxon>Teleostei</taxon>
        <taxon>Neoteleostei</taxon>
        <taxon>Acanthomorphata</taxon>
        <taxon>Ovalentaria</taxon>
        <taxon>Pomacentridae</taxon>
        <taxon>Amphiprion</taxon>
    </lineage>
</organism>
<proteinExistence type="predicted"/>
<evidence type="ECO:0000259" key="4">
    <source>
        <dbReference type="PROSITE" id="PS51233"/>
    </source>
</evidence>
<feature type="domain" description="VWFD" evidence="4">
    <location>
        <begin position="56"/>
        <end position="242"/>
    </location>
</feature>
<dbReference type="SMART" id="SM00215">
    <property type="entry name" value="VWC_out"/>
    <property type="match status" value="3"/>
</dbReference>
<dbReference type="InterPro" id="IPR036084">
    <property type="entry name" value="Ser_inhib-like_sf"/>
</dbReference>
<protein>
    <submittedName>
        <fullName evidence="5">Fc gamma binding protein</fullName>
    </submittedName>
</protein>
<dbReference type="SMART" id="SM00832">
    <property type="entry name" value="C8"/>
    <property type="match status" value="3"/>
</dbReference>
<dbReference type="Pfam" id="PF12714">
    <property type="entry name" value="TILa"/>
    <property type="match status" value="2"/>
</dbReference>
<dbReference type="CDD" id="cd19941">
    <property type="entry name" value="TIL"/>
    <property type="match status" value="5"/>
</dbReference>
<evidence type="ECO:0000256" key="1">
    <source>
        <dbReference type="ARBA" id="ARBA00022737"/>
    </source>
</evidence>
<dbReference type="GO" id="GO:0031012">
    <property type="term" value="C:extracellular matrix"/>
    <property type="evidence" value="ECO:0007669"/>
    <property type="project" value="TreeGrafter"/>
</dbReference>
<dbReference type="FunFam" id="2.10.25.10:FF:000055">
    <property type="entry name" value="alpha-tectorin isoform X1"/>
    <property type="match status" value="4"/>
</dbReference>
<feature type="domain" description="VWFD" evidence="4">
    <location>
        <begin position="1229"/>
        <end position="1411"/>
    </location>
</feature>
<keyword evidence="6" id="KW-1185">Reference proteome</keyword>
<evidence type="ECO:0000313" key="6">
    <source>
        <dbReference type="Proteomes" id="UP000265080"/>
    </source>
</evidence>
<reference evidence="5 6" key="1">
    <citation type="submission" date="2018-03" db="EMBL/GenBank/DDBJ databases">
        <title>Finding Nemo's genes: A chromosome-scale reference assembly of the genome of the orange clownfish Amphiprion percula.</title>
        <authorList>
            <person name="Lehmann R."/>
        </authorList>
    </citation>
    <scope>NUCLEOTIDE SEQUENCE</scope>
</reference>
<dbReference type="Pfam" id="PF08742">
    <property type="entry name" value="C8"/>
    <property type="match status" value="4"/>
</dbReference>
<dbReference type="GO" id="GO:0005615">
    <property type="term" value="C:extracellular space"/>
    <property type="evidence" value="ECO:0007669"/>
    <property type="project" value="TreeGrafter"/>
</dbReference>
<dbReference type="PANTHER" id="PTHR11339">
    <property type="entry name" value="EXTRACELLULAR MATRIX GLYCOPROTEIN RELATED"/>
    <property type="match status" value="1"/>
</dbReference>
<keyword evidence="1" id="KW-0677">Repeat</keyword>
<feature type="domain" description="VWFD" evidence="4">
    <location>
        <begin position="450"/>
        <end position="630"/>
    </location>
</feature>
<dbReference type="InterPro" id="IPR001007">
    <property type="entry name" value="VWF_dom"/>
</dbReference>
<evidence type="ECO:0000256" key="3">
    <source>
        <dbReference type="ARBA" id="ARBA00023180"/>
    </source>
</evidence>
<dbReference type="PANTHER" id="PTHR11339:SF374">
    <property type="entry name" value="ZONADHESIN"/>
    <property type="match status" value="1"/>
</dbReference>
<dbReference type="InterPro" id="IPR014853">
    <property type="entry name" value="VWF/SSPO/ZAN-like_Cys-rich_dom"/>
</dbReference>
<keyword evidence="2" id="KW-1015">Disulfide bond</keyword>
<dbReference type="InterPro" id="IPR025615">
    <property type="entry name" value="TILa_dom"/>
</dbReference>
<evidence type="ECO:0000313" key="5">
    <source>
        <dbReference type="Ensembl" id="ENSAPEP00000020327.1"/>
    </source>
</evidence>
<dbReference type="GeneTree" id="ENSGT00950000183155"/>
<sequence>MSCRENSHYELCGPRCPVVCAGLSSPANCSGSCEEGCQCDPGYVLSDGRCVLRSDCGCMHEGQYHPVGHFCTEKSCQKCDCKRGEVTCTPLENCSAKNSSDLQHGVCQVFAGFGYITFDGVVLPHHGACTYVLSALSSSKPETLLKMQVKHSVPFDNGELKAYQVGSKLKIRTQSGLGIDLSSTQYLRLTVPQVYDAAASGLCGDFSGDSSDDLQLRNGHLANDFSEFLQSWTDLSHGQQCTDTCGRECVECNLVPQNRTICNNLLVGSVDFHHCWKNGVELDVYTHMCTRAVCAGAGHMAACLALEACSAACQDKGLSVGAWREDTFCSLQCPDRSSPRDCADSSSNSCPALLQTGSSAPGCAEGCQCSYGTVFDGGECVPYSQCGKSMCKHNAVSENISYCTDASINFILCCSGSLSSSSVTCSPNEVCEMKGDYANCVPKPVEHKPGTCWAMGDPHYRTFDGRRYNFMGTCTYVIAKNCGKDDNLPAFEVLAQNENRGSLRVSYVALVTVKVYGFTITVARSETGRVRVSLWSLPITLNNDKLHVFQSGRAVIIETDFGLAVSYDWEHYLVVTVYGKYAGKTCGLCGNFNGNPSDDFTTPSGTQVGGAVAFGSSWKVPGLVKDDACRDDCVGGCERCENSMMKKWEGDMFCGLITRIVNGPFSKCHAVIDPQAYLENCKYDVCMGGGLRHFLCKALEAYTEACQAAGIQVQDWRKIARCPAKCPANSHYELCGNACPATCSDPNAPSKCKRHCVETCTCNAGFILSGNKCVPATQCGCTYEGRYIPAGEEFWADQNCGRRCKCVAGSRRVECKDKGCGMGQRCQVVDGIRQCHAVSHSTCQATGDPHYKTFDKKRFNFQGTCVYQLVALCSKNPDLVPFEVLVQNDHRGSKVVSYTKLVEIKVYSLSIVITKTHKGLIMVNGELVNLPITLDEGKVSVHKSGRYAVVTTDFGLRVSFNWASAVFVTLPSNYMGAVCGLCGNYNGKAQDDLTPKNGDKPVSPANFGASWRVAEIPGCVEGCKGVCPDCDITQKVKYEKGDFCGIISDPKGPFRDCHAKVDPADYFEDCVYDVCLYKGRKDVLCDNLGSYTSACQAAGAKVYSWRTSQFCAMKCLAHSHYEICATACPASCQSLAPPKGCQNHCEEGCSCDEGYILSGDKCVPFSECGCVQNDRYYRIGQIFYPNGKCEEECKCAQDGEVECKKFTCGPNEKCKIENGIQKCHPVGKGVCHASGDPHYQSFDGRRFDFQGTCTYTLSESCGLEGTHLVAFSVQVENEKWDRVTSNKVVSVTKLVAVKVYGYTLFMREDMFGVNGVFNYVPVNLNDGEVLVYQEGSHYVIETNFGLRVTYDLVYHVTVTVPGNYRGKVCGLCGNFNGDQKDDFQMPNRQLTNNVNAFGKSWKVTIPNVECENGCEGNNCPKCDPARKAVFSKSTYCGIVTAPKGPFAACHSKLDPQPYFDDCVFDVCASNGDGKVLCNSVAAYAFNCHMAGVDVKKWRTASFCPMKCPANSHYEVCVEACSASCPGLTEIVECPASCTEGCECDAGFLFNGEMCVKETECGCYDNGRSYKVKFSTSVCSERPLYI</sequence>
<dbReference type="InterPro" id="IPR050780">
    <property type="entry name" value="Mucin_vWF_Thrombospondin_sf"/>
</dbReference>
<keyword evidence="3" id="KW-0325">Glycoprotein</keyword>